<gene>
    <name evidence="1" type="ORF">SAMN04488563_1083</name>
</gene>
<reference evidence="2" key="1">
    <citation type="submission" date="2016-10" db="EMBL/GenBank/DDBJ databases">
        <authorList>
            <person name="Varghese N."/>
            <person name="Submissions S."/>
        </authorList>
    </citation>
    <scope>NUCLEOTIDE SEQUENCE [LARGE SCALE GENOMIC DNA]</scope>
    <source>
        <strain evidence="2">DSM 45079</strain>
    </source>
</reference>
<organism evidence="1 2">
    <name type="scientific">Jiangella alkaliphila</name>
    <dbReference type="NCBI Taxonomy" id="419479"/>
    <lineage>
        <taxon>Bacteria</taxon>
        <taxon>Bacillati</taxon>
        <taxon>Actinomycetota</taxon>
        <taxon>Actinomycetes</taxon>
        <taxon>Jiangellales</taxon>
        <taxon>Jiangellaceae</taxon>
        <taxon>Jiangella</taxon>
    </lineage>
</organism>
<dbReference type="EMBL" id="LT629791">
    <property type="protein sequence ID" value="SDU32064.1"/>
    <property type="molecule type" value="Genomic_DNA"/>
</dbReference>
<dbReference type="STRING" id="419479.SAMN04488563_1083"/>
<evidence type="ECO:0000313" key="1">
    <source>
        <dbReference type="EMBL" id="SDU32064.1"/>
    </source>
</evidence>
<dbReference type="OrthoDB" id="5186714at2"/>
<protein>
    <recommendedName>
        <fullName evidence="3">Mce-associated membrane protein</fullName>
    </recommendedName>
</protein>
<dbReference type="RefSeq" id="WP_152690592.1">
    <property type="nucleotide sequence ID" value="NZ_KQ061220.1"/>
</dbReference>
<dbReference type="AlphaFoldDB" id="A0A1H2HJR8"/>
<sequence>MSGSFPRTGRRFSVGLVCIAVVAACSGDDDAGDPASPEPTVAVTQDASAQAEEQIRTVFDQFIAAVVEAQSGEADDLEGLFAGLATEETTELNVGIASRYADQGIVRVGEPVISDVNVQVVDRSGVVSACMDESEWAPQLTTGEEIPPAEEQSTPHPVVYEVVESDGAWLIGEPIEPGGTITC</sequence>
<dbReference type="Proteomes" id="UP000182977">
    <property type="component" value="Chromosome I"/>
</dbReference>
<dbReference type="PROSITE" id="PS51257">
    <property type="entry name" value="PROKAR_LIPOPROTEIN"/>
    <property type="match status" value="1"/>
</dbReference>
<proteinExistence type="predicted"/>
<accession>A0A1H2HJR8</accession>
<keyword evidence="2" id="KW-1185">Reference proteome</keyword>
<evidence type="ECO:0008006" key="3">
    <source>
        <dbReference type="Google" id="ProtNLM"/>
    </source>
</evidence>
<evidence type="ECO:0000313" key="2">
    <source>
        <dbReference type="Proteomes" id="UP000182977"/>
    </source>
</evidence>
<name>A0A1H2HJR8_9ACTN</name>